<proteinExistence type="inferred from homology"/>
<comment type="similarity">
    <text evidence="1">Belongs to the UPF0587 family.</text>
</comment>
<dbReference type="InterPro" id="IPR008584">
    <property type="entry name" value="CXXC_Zn-binding_euk"/>
</dbReference>
<evidence type="ECO:0008006" key="6">
    <source>
        <dbReference type="Google" id="ProtNLM"/>
    </source>
</evidence>
<dbReference type="Proteomes" id="UP000326939">
    <property type="component" value="Chromosome 6"/>
</dbReference>
<dbReference type="AlphaFoldDB" id="A0A5N5MDS7"/>
<evidence type="ECO:0000313" key="4">
    <source>
        <dbReference type="EMBL" id="KAB5553179.1"/>
    </source>
</evidence>
<keyword evidence="3" id="KW-0862">Zinc</keyword>
<evidence type="ECO:0000256" key="3">
    <source>
        <dbReference type="ARBA" id="ARBA00022833"/>
    </source>
</evidence>
<dbReference type="PANTHER" id="PTHR12857">
    <property type="entry name" value="CXXC MOTIF CONTAINING ZINC BINDING PROTEIN"/>
    <property type="match status" value="1"/>
</dbReference>
<dbReference type="GO" id="GO:0008270">
    <property type="term" value="F:zinc ion binding"/>
    <property type="evidence" value="ECO:0007669"/>
    <property type="project" value="TreeGrafter"/>
</dbReference>
<reference evidence="5" key="1">
    <citation type="journal article" date="2019" name="Gigascience">
        <title>De novo genome assembly of the endangered Acer yangbiense, a plant species with extremely small populations endemic to Yunnan Province, China.</title>
        <authorList>
            <person name="Yang J."/>
            <person name="Wariss H.M."/>
            <person name="Tao L."/>
            <person name="Zhang R."/>
            <person name="Yun Q."/>
            <person name="Hollingsworth P."/>
            <person name="Dao Z."/>
            <person name="Luo G."/>
            <person name="Guo H."/>
            <person name="Ma Y."/>
            <person name="Sun W."/>
        </authorList>
    </citation>
    <scope>NUCLEOTIDE SEQUENCE [LARGE SCALE GENOMIC DNA]</scope>
    <source>
        <strain evidence="5">cv. br00</strain>
    </source>
</reference>
<accession>A0A5N5MDS7</accession>
<organism evidence="4 5">
    <name type="scientific">Salix brachista</name>
    <dbReference type="NCBI Taxonomy" id="2182728"/>
    <lineage>
        <taxon>Eukaryota</taxon>
        <taxon>Viridiplantae</taxon>
        <taxon>Streptophyta</taxon>
        <taxon>Embryophyta</taxon>
        <taxon>Tracheophyta</taxon>
        <taxon>Spermatophyta</taxon>
        <taxon>Magnoliopsida</taxon>
        <taxon>eudicotyledons</taxon>
        <taxon>Gunneridae</taxon>
        <taxon>Pentapetalae</taxon>
        <taxon>rosids</taxon>
        <taxon>fabids</taxon>
        <taxon>Malpighiales</taxon>
        <taxon>Salicaceae</taxon>
        <taxon>Saliceae</taxon>
        <taxon>Salix</taxon>
    </lineage>
</organism>
<keyword evidence="5" id="KW-1185">Reference proteome</keyword>
<evidence type="ECO:0000256" key="1">
    <source>
        <dbReference type="ARBA" id="ARBA00007818"/>
    </source>
</evidence>
<gene>
    <name evidence="4" type="ORF">DKX38_010490</name>
</gene>
<protein>
    <recommendedName>
        <fullName evidence="6">CXXC motif containing zinc binding protein</fullName>
    </recommendedName>
</protein>
<keyword evidence="2" id="KW-0479">Metal-binding</keyword>
<dbReference type="PANTHER" id="PTHR12857:SF0">
    <property type="entry name" value="CXXC MOTIF CONTAINING ZINC BINDING PROTEIN"/>
    <property type="match status" value="1"/>
</dbReference>
<dbReference type="EMBL" id="VDCV01000006">
    <property type="protein sequence ID" value="KAB5553179.1"/>
    <property type="molecule type" value="Genomic_DNA"/>
</dbReference>
<sequence>MVNHMLMITADFENIASLQPQGGCDDPNFSYFFKIKCGRCGEVSQKETCVTLNDTVSLHQGKGTSHLIQKCKFCGRDGTVTMIPGKGKPLTQELSEGGKYAPLMLFDFRGYEPEGFVFSGAWNAESEYAHDFLFAMLFFPFVVDFEPGAAYETLRPVCISQTFKTCLYGRKLYIQGGLIAGTKYEDIDLSGDDFNDYDEKGECPVMISNLRSKFEVVR</sequence>
<dbReference type="SUPFAM" id="SSF141678">
    <property type="entry name" value="MAL13P1.257-like"/>
    <property type="match status" value="2"/>
</dbReference>
<name>A0A5N5MDS7_9ROSI</name>
<evidence type="ECO:0000313" key="5">
    <source>
        <dbReference type="Proteomes" id="UP000326939"/>
    </source>
</evidence>
<dbReference type="Pfam" id="PF05907">
    <property type="entry name" value="CXXC_Zn-b_euk"/>
    <property type="match status" value="2"/>
</dbReference>
<comment type="caution">
    <text evidence="4">The sequence shown here is derived from an EMBL/GenBank/DDBJ whole genome shotgun (WGS) entry which is preliminary data.</text>
</comment>
<evidence type="ECO:0000256" key="2">
    <source>
        <dbReference type="ARBA" id="ARBA00022723"/>
    </source>
</evidence>